<comment type="function">
    <text evidence="13">F(1)F(0) ATP synthase produces ATP from ADP in the presence of a proton or sodium gradient. F-type ATPases consist of two structural domains, F(1) containing the extramembraneous catalytic core and F(0) containing the membrane proton channel, linked together by a central stalk and a peripheral stalk. During catalysis, ATP synthesis in the catalytic domain of F(1) is coupled via a rotary mechanism of the central stalk subunits to proton translocation.</text>
</comment>
<evidence type="ECO:0000256" key="3">
    <source>
        <dbReference type="ARBA" id="ARBA00005513"/>
    </source>
</evidence>
<evidence type="ECO:0000256" key="5">
    <source>
        <dbReference type="ARBA" id="ARBA00022475"/>
    </source>
</evidence>
<keyword evidence="8" id="KW-0375">Hydrogen ion transport</keyword>
<name>A0A381UFB4_9ZZZZ</name>
<evidence type="ECO:0000256" key="10">
    <source>
        <dbReference type="ARBA" id="ARBA00023065"/>
    </source>
</evidence>
<keyword evidence="7 14" id="KW-0812">Transmembrane</keyword>
<dbReference type="GO" id="GO:0046961">
    <property type="term" value="F:proton-transporting ATPase activity, rotational mechanism"/>
    <property type="evidence" value="ECO:0007669"/>
    <property type="project" value="TreeGrafter"/>
</dbReference>
<dbReference type="InterPro" id="IPR050059">
    <property type="entry name" value="ATP_synthase_B_chain"/>
</dbReference>
<evidence type="ECO:0000256" key="2">
    <source>
        <dbReference type="ARBA" id="ARBA00004308"/>
    </source>
</evidence>
<keyword evidence="12" id="KW-0066">ATP synthesis</keyword>
<evidence type="ECO:0000256" key="8">
    <source>
        <dbReference type="ARBA" id="ARBA00022781"/>
    </source>
</evidence>
<keyword evidence="6" id="KW-0138">CF(0)</keyword>
<evidence type="ECO:0000256" key="11">
    <source>
        <dbReference type="ARBA" id="ARBA00023136"/>
    </source>
</evidence>
<keyword evidence="4" id="KW-0813">Transport</keyword>
<evidence type="ECO:0008006" key="16">
    <source>
        <dbReference type="Google" id="ProtNLM"/>
    </source>
</evidence>
<evidence type="ECO:0000256" key="9">
    <source>
        <dbReference type="ARBA" id="ARBA00022989"/>
    </source>
</evidence>
<proteinExistence type="inferred from homology"/>
<dbReference type="Gene3D" id="6.10.250.1580">
    <property type="match status" value="1"/>
</dbReference>
<dbReference type="InterPro" id="IPR005864">
    <property type="entry name" value="ATP_synth_F0_bsu_bac"/>
</dbReference>
<dbReference type="SUPFAM" id="SSF81573">
    <property type="entry name" value="F1F0 ATP synthase subunit B, membrane domain"/>
    <property type="match status" value="1"/>
</dbReference>
<dbReference type="AlphaFoldDB" id="A0A381UFB4"/>
<dbReference type="PANTHER" id="PTHR33445:SF1">
    <property type="entry name" value="ATP SYNTHASE SUBUNIT B"/>
    <property type="match status" value="1"/>
</dbReference>
<dbReference type="HAMAP" id="MF_01398">
    <property type="entry name" value="ATP_synth_b_bprime"/>
    <property type="match status" value="1"/>
</dbReference>
<dbReference type="InterPro" id="IPR028987">
    <property type="entry name" value="ATP_synth_B-like_membr_sf"/>
</dbReference>
<comment type="subcellular location">
    <subcellularLocation>
        <location evidence="2">Endomembrane system</location>
    </subcellularLocation>
    <subcellularLocation>
        <location evidence="1">Membrane</location>
        <topology evidence="1">Single-pass membrane protein</topology>
    </subcellularLocation>
</comment>
<reference evidence="15" key="1">
    <citation type="submission" date="2018-05" db="EMBL/GenBank/DDBJ databases">
        <authorList>
            <person name="Lanie J.A."/>
            <person name="Ng W.-L."/>
            <person name="Kazmierczak K.M."/>
            <person name="Andrzejewski T.M."/>
            <person name="Davidsen T.M."/>
            <person name="Wayne K.J."/>
            <person name="Tettelin H."/>
            <person name="Glass J.I."/>
            <person name="Rusch D."/>
            <person name="Podicherti R."/>
            <person name="Tsui H.-C.T."/>
            <person name="Winkler M.E."/>
        </authorList>
    </citation>
    <scope>NUCLEOTIDE SEQUENCE</scope>
</reference>
<feature type="transmembrane region" description="Helical" evidence="14">
    <location>
        <begin position="6"/>
        <end position="29"/>
    </location>
</feature>
<dbReference type="GO" id="GO:0012505">
    <property type="term" value="C:endomembrane system"/>
    <property type="evidence" value="ECO:0007669"/>
    <property type="project" value="UniProtKB-SubCell"/>
</dbReference>
<dbReference type="PANTHER" id="PTHR33445">
    <property type="entry name" value="ATP SYNTHASE SUBUNIT B', CHLOROPLASTIC"/>
    <property type="match status" value="1"/>
</dbReference>
<evidence type="ECO:0000256" key="6">
    <source>
        <dbReference type="ARBA" id="ARBA00022547"/>
    </source>
</evidence>
<sequence length="156" mass="17639">MSINVTLIVQMFVFALLVWFTMSYLWPMIRQAMEEREKRIADGLAAAEQGQGSLLKAETRADEIVEEARVKARDIVEQAGSQANDIVSGAREESEQERQRRLESAQAEIKVEINRARDELRGQVAMIAVAGAQKVLEREIDSETHRDLLDRLASEI</sequence>
<keyword evidence="5" id="KW-1003">Cell membrane</keyword>
<keyword evidence="10" id="KW-0406">Ion transport</keyword>
<evidence type="ECO:0000256" key="13">
    <source>
        <dbReference type="ARBA" id="ARBA00025198"/>
    </source>
</evidence>
<dbReference type="NCBIfam" id="TIGR01144">
    <property type="entry name" value="ATP_synt_b"/>
    <property type="match status" value="1"/>
</dbReference>
<dbReference type="NCBIfam" id="NF004411">
    <property type="entry name" value="PRK05759.1-2"/>
    <property type="match status" value="1"/>
</dbReference>
<evidence type="ECO:0000256" key="1">
    <source>
        <dbReference type="ARBA" id="ARBA00004167"/>
    </source>
</evidence>
<dbReference type="EMBL" id="UINC01006332">
    <property type="protein sequence ID" value="SVA26902.1"/>
    <property type="molecule type" value="Genomic_DNA"/>
</dbReference>
<keyword evidence="9 14" id="KW-1133">Transmembrane helix</keyword>
<dbReference type="Pfam" id="PF00430">
    <property type="entry name" value="ATP-synt_B"/>
    <property type="match status" value="1"/>
</dbReference>
<dbReference type="CDD" id="cd06503">
    <property type="entry name" value="ATP-synt_Fo_b"/>
    <property type="match status" value="1"/>
</dbReference>
<organism evidence="15">
    <name type="scientific">marine metagenome</name>
    <dbReference type="NCBI Taxonomy" id="408172"/>
    <lineage>
        <taxon>unclassified sequences</taxon>
        <taxon>metagenomes</taxon>
        <taxon>ecological metagenomes</taxon>
    </lineage>
</organism>
<evidence type="ECO:0000256" key="14">
    <source>
        <dbReference type="SAM" id="Phobius"/>
    </source>
</evidence>
<gene>
    <name evidence="15" type="ORF">METZ01_LOCUS79756</name>
</gene>
<evidence type="ECO:0000256" key="12">
    <source>
        <dbReference type="ARBA" id="ARBA00023310"/>
    </source>
</evidence>
<accession>A0A381UFB4</accession>
<comment type="similarity">
    <text evidence="3">Belongs to the ATPase B chain family.</text>
</comment>
<protein>
    <recommendedName>
        <fullName evidence="16">ATP synthase F0 subunit B</fullName>
    </recommendedName>
</protein>
<keyword evidence="11 14" id="KW-0472">Membrane</keyword>
<evidence type="ECO:0000256" key="4">
    <source>
        <dbReference type="ARBA" id="ARBA00022448"/>
    </source>
</evidence>
<dbReference type="GO" id="GO:0015986">
    <property type="term" value="P:proton motive force-driven ATP synthesis"/>
    <property type="evidence" value="ECO:0007669"/>
    <property type="project" value="InterPro"/>
</dbReference>
<evidence type="ECO:0000256" key="7">
    <source>
        <dbReference type="ARBA" id="ARBA00022692"/>
    </source>
</evidence>
<dbReference type="GO" id="GO:0045259">
    <property type="term" value="C:proton-transporting ATP synthase complex"/>
    <property type="evidence" value="ECO:0007669"/>
    <property type="project" value="UniProtKB-KW"/>
</dbReference>
<dbReference type="InterPro" id="IPR002146">
    <property type="entry name" value="ATP_synth_b/b'su_bac/chlpt"/>
</dbReference>
<evidence type="ECO:0000313" key="15">
    <source>
        <dbReference type="EMBL" id="SVA26902.1"/>
    </source>
</evidence>